<evidence type="ECO:0000313" key="3">
    <source>
        <dbReference type="Proteomes" id="UP000603865"/>
    </source>
</evidence>
<reference evidence="2" key="1">
    <citation type="journal article" date="2014" name="Int. J. Syst. Evol. Microbiol.">
        <title>Complete genome sequence of Corynebacterium casei LMG S-19264T (=DSM 44701T), isolated from a smear-ripened cheese.</title>
        <authorList>
            <consortium name="US DOE Joint Genome Institute (JGI-PGF)"/>
            <person name="Walter F."/>
            <person name="Albersmeier A."/>
            <person name="Kalinowski J."/>
            <person name="Ruckert C."/>
        </authorList>
    </citation>
    <scope>NUCLEOTIDE SEQUENCE</scope>
    <source>
        <strain evidence="2">JCM 31311</strain>
    </source>
</reference>
<dbReference type="EMBL" id="BMQL01000038">
    <property type="protein sequence ID" value="GGR26539.1"/>
    <property type="molecule type" value="Genomic_DNA"/>
</dbReference>
<dbReference type="Proteomes" id="UP000603865">
    <property type="component" value="Unassembled WGS sequence"/>
</dbReference>
<gene>
    <name evidence="2" type="ORF">GCM10008957_42610</name>
</gene>
<evidence type="ECO:0000313" key="2">
    <source>
        <dbReference type="EMBL" id="GGR26539.1"/>
    </source>
</evidence>
<feature type="transmembrane region" description="Helical" evidence="1">
    <location>
        <begin position="76"/>
        <end position="95"/>
    </location>
</feature>
<proteinExistence type="predicted"/>
<dbReference type="AlphaFoldDB" id="A0A918FCA6"/>
<keyword evidence="1" id="KW-0472">Membrane</keyword>
<evidence type="ECO:0000256" key="1">
    <source>
        <dbReference type="SAM" id="Phobius"/>
    </source>
</evidence>
<keyword evidence="1" id="KW-0812">Transmembrane</keyword>
<dbReference type="RefSeq" id="WP_189092526.1">
    <property type="nucleotide sequence ID" value="NZ_BMQL01000038.1"/>
</dbReference>
<keyword evidence="3" id="KW-1185">Reference proteome</keyword>
<feature type="transmembrane region" description="Helical" evidence="1">
    <location>
        <begin position="186"/>
        <end position="206"/>
    </location>
</feature>
<comment type="caution">
    <text evidence="2">The sequence shown here is derived from an EMBL/GenBank/DDBJ whole genome shotgun (WGS) entry which is preliminary data.</text>
</comment>
<protein>
    <submittedName>
        <fullName evidence="2">Uncharacterized protein</fullName>
    </submittedName>
</protein>
<feature type="transmembrane region" description="Helical" evidence="1">
    <location>
        <begin position="155"/>
        <end position="180"/>
    </location>
</feature>
<accession>A0A918FCA6</accession>
<name>A0A918FCA6_9DEIO</name>
<reference evidence="2" key="2">
    <citation type="submission" date="2020-09" db="EMBL/GenBank/DDBJ databases">
        <authorList>
            <person name="Sun Q."/>
            <person name="Ohkuma M."/>
        </authorList>
    </citation>
    <scope>NUCLEOTIDE SEQUENCE</scope>
    <source>
        <strain evidence="2">JCM 31311</strain>
    </source>
</reference>
<organism evidence="2 3">
    <name type="scientific">Deinococcus ruber</name>
    <dbReference type="NCBI Taxonomy" id="1848197"/>
    <lineage>
        <taxon>Bacteria</taxon>
        <taxon>Thermotogati</taxon>
        <taxon>Deinococcota</taxon>
        <taxon>Deinococci</taxon>
        <taxon>Deinococcales</taxon>
        <taxon>Deinococcaceae</taxon>
        <taxon>Deinococcus</taxon>
    </lineage>
</organism>
<keyword evidence="1" id="KW-1133">Transmembrane helix</keyword>
<sequence length="235" mass="25057">MPPEPPEVLSQPPEVLSPTDPRAISMLTTEHFALQGLRSSTIADSSGRASLYLSAVSGTLVALSLLGNATHLGRPFVIAALLSGAVLIFLGFATFSRTLQSSIEDAFYASGINRIRHLYLQVVPGYKPYFIQSDRDDVYGMLVNMGAGRGGSWQMLLTTAGTLGTINSFFIGSFLAGLAVAVFGLAFPWAAGLGLGACLVSVGVHFRHQQRAWFQFSREHPALFPSDDRPGAPNG</sequence>